<dbReference type="Gene3D" id="3.40.630.10">
    <property type="entry name" value="Zn peptidases"/>
    <property type="match status" value="1"/>
</dbReference>
<evidence type="ECO:0000256" key="1">
    <source>
        <dbReference type="SAM" id="Phobius"/>
    </source>
</evidence>
<keyword evidence="4" id="KW-1185">Reference proteome</keyword>
<organism evidence="3 4">
    <name type="scientific">Calothrix parasitica NIES-267</name>
    <dbReference type="NCBI Taxonomy" id="1973488"/>
    <lineage>
        <taxon>Bacteria</taxon>
        <taxon>Bacillati</taxon>
        <taxon>Cyanobacteriota</taxon>
        <taxon>Cyanophyceae</taxon>
        <taxon>Nostocales</taxon>
        <taxon>Calotrichaceae</taxon>
        <taxon>Calothrix</taxon>
    </lineage>
</organism>
<evidence type="ECO:0000313" key="3">
    <source>
        <dbReference type="EMBL" id="BAY87165.1"/>
    </source>
</evidence>
<dbReference type="GO" id="GO:0008235">
    <property type="term" value="F:metalloexopeptidase activity"/>
    <property type="evidence" value="ECO:0007669"/>
    <property type="project" value="InterPro"/>
</dbReference>
<protein>
    <recommendedName>
        <fullName evidence="2">Peptidase M28 domain-containing protein</fullName>
    </recommendedName>
</protein>
<feature type="transmembrane region" description="Helical" evidence="1">
    <location>
        <begin position="16"/>
        <end position="36"/>
    </location>
</feature>
<name>A0A1Z4M127_9CYAN</name>
<keyword evidence="1" id="KW-0472">Membrane</keyword>
<feature type="domain" description="Peptidase M28" evidence="2">
    <location>
        <begin position="118"/>
        <end position="332"/>
    </location>
</feature>
<gene>
    <name evidence="3" type="ORF">NIES267_66830</name>
</gene>
<dbReference type="AlphaFoldDB" id="A0A1Z4M127"/>
<reference evidence="3 4" key="1">
    <citation type="submission" date="2017-06" db="EMBL/GenBank/DDBJ databases">
        <title>Genome sequencing of cyanobaciteial culture collection at National Institute for Environmental Studies (NIES).</title>
        <authorList>
            <person name="Hirose Y."/>
            <person name="Shimura Y."/>
            <person name="Fujisawa T."/>
            <person name="Nakamura Y."/>
            <person name="Kawachi M."/>
        </authorList>
    </citation>
    <scope>NUCLEOTIDE SEQUENCE [LARGE SCALE GENOMIC DNA]</scope>
    <source>
        <strain evidence="3 4">NIES-267</strain>
    </source>
</reference>
<dbReference type="SUPFAM" id="SSF53187">
    <property type="entry name" value="Zn-dependent exopeptidases"/>
    <property type="match status" value="1"/>
</dbReference>
<keyword evidence="1" id="KW-0812">Transmembrane</keyword>
<keyword evidence="1" id="KW-1133">Transmembrane helix</keyword>
<dbReference type="GO" id="GO:0006508">
    <property type="term" value="P:proteolysis"/>
    <property type="evidence" value="ECO:0007669"/>
    <property type="project" value="InterPro"/>
</dbReference>
<evidence type="ECO:0000259" key="2">
    <source>
        <dbReference type="Pfam" id="PF04389"/>
    </source>
</evidence>
<dbReference type="Proteomes" id="UP000218418">
    <property type="component" value="Chromosome"/>
</dbReference>
<dbReference type="Pfam" id="PF04389">
    <property type="entry name" value="Peptidase_M28"/>
    <property type="match status" value="1"/>
</dbReference>
<proteinExistence type="predicted"/>
<dbReference type="InterPro" id="IPR007484">
    <property type="entry name" value="Peptidase_M28"/>
</dbReference>
<sequence>MKGMKKRNLKAFSKAALIRLSILLFILLGVIGWLWFTCFQMPGKSYSGELLPLMAEEKIIQDNLQRDINKLANDIGARNYSNYENLNAAAYFLKSSFEEAGYKVNEQEYKINNQAFTNLEVEIKGVDKPDEIIVVGGHYDTAFTTPGANDNGSGVAAVLELARRFADKKPSRTLRFVEFTNEEPPYFWTENMGSLVYAKGYKQRNENVVAMLSLETMGYFSEEEETQKYPFPLNLIYPSQGNFIAFVGNIDSSKLVKTSLKYFRKQVKFPSEGLAVFNQIPGVGWSDHWSFWQQGYQAIMVTDTAPFRYTQYHTLDDVSDNIDYEKLARVVSGLEKVIEELVS</sequence>
<dbReference type="PANTHER" id="PTHR12147">
    <property type="entry name" value="METALLOPEPTIDASE M28 FAMILY MEMBER"/>
    <property type="match status" value="1"/>
</dbReference>
<evidence type="ECO:0000313" key="4">
    <source>
        <dbReference type="Proteomes" id="UP000218418"/>
    </source>
</evidence>
<accession>A0A1Z4M127</accession>
<dbReference type="InterPro" id="IPR045175">
    <property type="entry name" value="M28_fam"/>
</dbReference>
<dbReference type="PANTHER" id="PTHR12147:SF26">
    <property type="entry name" value="PEPTIDASE M28 DOMAIN-CONTAINING PROTEIN"/>
    <property type="match status" value="1"/>
</dbReference>
<dbReference type="EMBL" id="AP018227">
    <property type="protein sequence ID" value="BAY87165.1"/>
    <property type="molecule type" value="Genomic_DNA"/>
</dbReference>